<comment type="caution">
    <text evidence="2">The sequence shown here is derived from an EMBL/GenBank/DDBJ whole genome shotgun (WGS) entry which is preliminary data.</text>
</comment>
<name>A0A1S1U4M4_9BURK</name>
<dbReference type="AlphaFoldDB" id="A0A1S1U4M4"/>
<organism evidence="2 3">
    <name type="scientific">Janthinobacterium lividum</name>
    <dbReference type="NCBI Taxonomy" id="29581"/>
    <lineage>
        <taxon>Bacteria</taxon>
        <taxon>Pseudomonadati</taxon>
        <taxon>Pseudomonadota</taxon>
        <taxon>Betaproteobacteria</taxon>
        <taxon>Burkholderiales</taxon>
        <taxon>Oxalobacteraceae</taxon>
        <taxon>Janthinobacterium</taxon>
    </lineage>
</organism>
<dbReference type="RefSeq" id="WP_071078612.1">
    <property type="nucleotide sequence ID" value="NZ_LFKP01000010.1"/>
</dbReference>
<gene>
    <name evidence="2" type="ORF">AKG95_19665</name>
</gene>
<evidence type="ECO:0000313" key="3">
    <source>
        <dbReference type="Proteomes" id="UP000179840"/>
    </source>
</evidence>
<sequence>MGFEFRITASLTQEQRQHLAQLPELAAPAPRPPGSARPDTETRLTDAGLYVCQHLRPDPWHGLAALRAWLDAQGVDYVVAEIDD</sequence>
<proteinExistence type="predicted"/>
<evidence type="ECO:0000256" key="1">
    <source>
        <dbReference type="SAM" id="MobiDB-lite"/>
    </source>
</evidence>
<evidence type="ECO:0000313" key="2">
    <source>
        <dbReference type="EMBL" id="OHV95390.1"/>
    </source>
</evidence>
<feature type="region of interest" description="Disordered" evidence="1">
    <location>
        <begin position="22"/>
        <end position="42"/>
    </location>
</feature>
<dbReference type="EMBL" id="LFKP01000010">
    <property type="protein sequence ID" value="OHV95390.1"/>
    <property type="molecule type" value="Genomic_DNA"/>
</dbReference>
<reference evidence="2 3" key="1">
    <citation type="submission" date="2015-06" db="EMBL/GenBank/DDBJ databases">
        <title>Draft genome sequencing of a biphenyl-degrading bacterium, Janthinobacterium lividum MEG1.</title>
        <authorList>
            <person name="Shimodaira J."/>
            <person name="Hatta T."/>
        </authorList>
    </citation>
    <scope>NUCLEOTIDE SEQUENCE [LARGE SCALE GENOMIC DNA]</scope>
    <source>
        <strain evidence="2 3">MEG1</strain>
    </source>
</reference>
<protein>
    <submittedName>
        <fullName evidence="2">Uncharacterized protein</fullName>
    </submittedName>
</protein>
<dbReference type="Proteomes" id="UP000179840">
    <property type="component" value="Unassembled WGS sequence"/>
</dbReference>
<accession>A0A1S1U4M4</accession>